<keyword evidence="1" id="KW-1133">Transmembrane helix</keyword>
<proteinExistence type="predicted"/>
<name>A0A226EI82_FOLCA</name>
<sequence>MAYVLSSVQNTTTELCSSLVHQIHHLNDYHFKCCLIKTTATVIGGIGAITLMAAPFTKGGISMLSCVAVGSAGTLLGVGINVATDFVISKQSSVFLSQVQEYSKLSNTSTGDTTDLKRIKALSFADPTLLLQMVGIGGPLNELRILSHAAKLVQVHALMVRMFLLNMNLLIKVAYYKTGGQFYKVLNSATSHTVNETLKWVAVGATVVVVLVDFSLILNEWQSESTAVSCGEKIVEEIKQGPVGQIVQQEQQIIQDAQPVNEGED</sequence>
<keyword evidence="3" id="KW-1185">Reference proteome</keyword>
<keyword evidence="1" id="KW-0812">Transmembrane</keyword>
<accession>A0A226EI82</accession>
<comment type="caution">
    <text evidence="2">The sequence shown here is derived from an EMBL/GenBank/DDBJ whole genome shotgun (WGS) entry which is preliminary data.</text>
</comment>
<evidence type="ECO:0000313" key="2">
    <source>
        <dbReference type="EMBL" id="OXA57050.1"/>
    </source>
</evidence>
<dbReference type="EMBL" id="LNIX01000003">
    <property type="protein sequence ID" value="OXA57050.1"/>
    <property type="molecule type" value="Genomic_DNA"/>
</dbReference>
<dbReference type="AlphaFoldDB" id="A0A226EI82"/>
<evidence type="ECO:0000313" key="3">
    <source>
        <dbReference type="Proteomes" id="UP000198287"/>
    </source>
</evidence>
<feature type="transmembrane region" description="Helical" evidence="1">
    <location>
        <begin position="34"/>
        <end position="54"/>
    </location>
</feature>
<protein>
    <submittedName>
        <fullName evidence="2">Uncharacterized protein</fullName>
    </submittedName>
</protein>
<keyword evidence="1" id="KW-0472">Membrane</keyword>
<organism evidence="2 3">
    <name type="scientific">Folsomia candida</name>
    <name type="common">Springtail</name>
    <dbReference type="NCBI Taxonomy" id="158441"/>
    <lineage>
        <taxon>Eukaryota</taxon>
        <taxon>Metazoa</taxon>
        <taxon>Ecdysozoa</taxon>
        <taxon>Arthropoda</taxon>
        <taxon>Hexapoda</taxon>
        <taxon>Collembola</taxon>
        <taxon>Entomobryomorpha</taxon>
        <taxon>Isotomoidea</taxon>
        <taxon>Isotomidae</taxon>
        <taxon>Proisotominae</taxon>
        <taxon>Folsomia</taxon>
    </lineage>
</organism>
<reference evidence="2 3" key="1">
    <citation type="submission" date="2015-12" db="EMBL/GenBank/DDBJ databases">
        <title>The genome of Folsomia candida.</title>
        <authorList>
            <person name="Faddeeva A."/>
            <person name="Derks M.F."/>
            <person name="Anvar Y."/>
            <person name="Smit S."/>
            <person name="Van Straalen N."/>
            <person name="Roelofs D."/>
        </authorList>
    </citation>
    <scope>NUCLEOTIDE SEQUENCE [LARGE SCALE GENOMIC DNA]</scope>
    <source>
        <strain evidence="2 3">VU population</strain>
        <tissue evidence="2">Whole body</tissue>
    </source>
</reference>
<evidence type="ECO:0000256" key="1">
    <source>
        <dbReference type="SAM" id="Phobius"/>
    </source>
</evidence>
<feature type="transmembrane region" description="Helical" evidence="1">
    <location>
        <begin position="60"/>
        <end position="83"/>
    </location>
</feature>
<dbReference type="Proteomes" id="UP000198287">
    <property type="component" value="Unassembled WGS sequence"/>
</dbReference>
<gene>
    <name evidence="2" type="ORF">Fcan01_06454</name>
</gene>